<dbReference type="CDD" id="cd07185">
    <property type="entry name" value="OmpA_C-like"/>
    <property type="match status" value="1"/>
</dbReference>
<dbReference type="EMBL" id="BMYF01000008">
    <property type="protein sequence ID" value="GHB35321.1"/>
    <property type="molecule type" value="Genomic_DNA"/>
</dbReference>
<comment type="caution">
    <text evidence="6">The sequence shown here is derived from an EMBL/GenBank/DDBJ whole genome shotgun (WGS) entry which is preliminary data.</text>
</comment>
<feature type="domain" description="OmpA-like" evidence="5">
    <location>
        <begin position="527"/>
        <end position="641"/>
    </location>
</feature>
<name>A0A8J3G5E5_9BACT</name>
<accession>A0A8J3G5E5</accession>
<reference evidence="6" key="2">
    <citation type="submission" date="2020-09" db="EMBL/GenBank/DDBJ databases">
        <authorList>
            <person name="Sun Q."/>
            <person name="Kim S."/>
        </authorList>
    </citation>
    <scope>NUCLEOTIDE SEQUENCE</scope>
    <source>
        <strain evidence="6">KCTC 23224</strain>
    </source>
</reference>
<dbReference type="SUPFAM" id="SSF48452">
    <property type="entry name" value="TPR-like"/>
    <property type="match status" value="1"/>
</dbReference>
<dbReference type="GO" id="GO:0009279">
    <property type="term" value="C:cell outer membrane"/>
    <property type="evidence" value="ECO:0007669"/>
    <property type="project" value="UniProtKB-SubCell"/>
</dbReference>
<sequence>MPMNRLVFLVFIFLQAFAVQSQTYSIIDSRAIKMHQEGDELAKRRMYDQAIEKYKASIQREGGFLESYIKWSRILFTQKKLDEALEVVNRGEARAGKASEQIQADIGWLKMYIFLAQGAFEQAVTSFDTVDKYLTPSFRSSREYIDQRARIAYVRLVLENPLDITKERLPEPLNQFAMQYFPVLTADSKKILFTKRDGIKDFQKEDIFVSYLLDDGENWTKPAGISEIINTPYNEGTCTISADGNILIYTSCDAPDSFGSCDLYIAYRVNGKWQRPGNMGKHVNSRFWDSQPSLSADGRMLFFSSNRRGGYGGNDIWYTVRKADGSWSEAKNLGGIINTPKDEVSPFMYFNNEVLFFASNGHLGLGGLDIFLSRVIDGEFTEPENIGYPINDHRDQFSLFITAQRDYAYYTESTFQGQEIERSLLYRFKFPESVALGDKLIVTQGKVVNSKTGKAIDARLSLVSLSNDSTLYEFRADGASGEFMMLYPDKDFSGLYVEKEGYLPKIFNVDKDGLKNKDNLEISLIPIATGEEFVFENIFFDFDKHELKPESMSSLKRLYEFLITNPNANIYINGHTDNVGSTAYNEGLSLRRAEAVKDYLLGKGIKEGRAIPLGKGDREPIKPNDTAENRAFNRRITISIQ</sequence>
<dbReference type="AlphaFoldDB" id="A0A8J3G5E5"/>
<keyword evidence="7" id="KW-1185">Reference proteome</keyword>
<protein>
    <recommendedName>
        <fullName evidence="5">OmpA-like domain-containing protein</fullName>
    </recommendedName>
</protein>
<dbReference type="PANTHER" id="PTHR30329:SF21">
    <property type="entry name" value="LIPOPROTEIN YIAD-RELATED"/>
    <property type="match status" value="1"/>
</dbReference>
<dbReference type="SUPFAM" id="SSF82171">
    <property type="entry name" value="DPP6 N-terminal domain-like"/>
    <property type="match status" value="1"/>
</dbReference>
<evidence type="ECO:0000256" key="1">
    <source>
        <dbReference type="ARBA" id="ARBA00004442"/>
    </source>
</evidence>
<dbReference type="InterPro" id="IPR006665">
    <property type="entry name" value="OmpA-like"/>
</dbReference>
<keyword evidence="2 4" id="KW-0472">Membrane</keyword>
<dbReference type="InterPro" id="IPR036737">
    <property type="entry name" value="OmpA-like_sf"/>
</dbReference>
<reference evidence="6" key="1">
    <citation type="journal article" date="2014" name="Int. J. Syst. Evol. Microbiol.">
        <title>Complete genome sequence of Corynebacterium casei LMG S-19264T (=DSM 44701T), isolated from a smear-ripened cheese.</title>
        <authorList>
            <consortium name="US DOE Joint Genome Institute (JGI-PGF)"/>
            <person name="Walter F."/>
            <person name="Albersmeier A."/>
            <person name="Kalinowski J."/>
            <person name="Ruckert C."/>
        </authorList>
    </citation>
    <scope>NUCLEOTIDE SEQUENCE</scope>
    <source>
        <strain evidence="6">KCTC 23224</strain>
    </source>
</reference>
<dbReference type="Pfam" id="PF00691">
    <property type="entry name" value="OmpA"/>
    <property type="match status" value="1"/>
</dbReference>
<evidence type="ECO:0000256" key="3">
    <source>
        <dbReference type="ARBA" id="ARBA00023237"/>
    </source>
</evidence>
<dbReference type="InterPro" id="IPR011042">
    <property type="entry name" value="6-blade_b-propeller_TolB-like"/>
</dbReference>
<evidence type="ECO:0000256" key="4">
    <source>
        <dbReference type="PROSITE-ProRule" id="PRU00473"/>
    </source>
</evidence>
<dbReference type="InterPro" id="IPR011990">
    <property type="entry name" value="TPR-like_helical_dom_sf"/>
</dbReference>
<evidence type="ECO:0000259" key="5">
    <source>
        <dbReference type="PROSITE" id="PS51123"/>
    </source>
</evidence>
<dbReference type="SUPFAM" id="SSF103088">
    <property type="entry name" value="OmpA-like"/>
    <property type="match status" value="1"/>
</dbReference>
<gene>
    <name evidence="6" type="ORF">GCM10008106_15920</name>
</gene>
<dbReference type="PROSITE" id="PS51123">
    <property type="entry name" value="OMPA_2"/>
    <property type="match status" value="1"/>
</dbReference>
<dbReference type="Gene3D" id="3.30.1330.60">
    <property type="entry name" value="OmpA-like domain"/>
    <property type="match status" value="1"/>
</dbReference>
<dbReference type="InterPro" id="IPR050330">
    <property type="entry name" value="Bact_OuterMem_StrucFunc"/>
</dbReference>
<dbReference type="Pfam" id="PF07676">
    <property type="entry name" value="PD40"/>
    <property type="match status" value="2"/>
</dbReference>
<keyword evidence="3" id="KW-0998">Cell outer membrane</keyword>
<dbReference type="InterPro" id="IPR011659">
    <property type="entry name" value="WD40"/>
</dbReference>
<evidence type="ECO:0000313" key="7">
    <source>
        <dbReference type="Proteomes" id="UP000642809"/>
    </source>
</evidence>
<comment type="subcellular location">
    <subcellularLocation>
        <location evidence="1">Cell outer membrane</location>
    </subcellularLocation>
</comment>
<dbReference type="Gene3D" id="1.25.40.10">
    <property type="entry name" value="Tetratricopeptide repeat domain"/>
    <property type="match status" value="1"/>
</dbReference>
<dbReference type="Gene3D" id="2.120.10.30">
    <property type="entry name" value="TolB, C-terminal domain"/>
    <property type="match status" value="1"/>
</dbReference>
<evidence type="ECO:0000313" key="6">
    <source>
        <dbReference type="EMBL" id="GHB35321.1"/>
    </source>
</evidence>
<dbReference type="Proteomes" id="UP000642809">
    <property type="component" value="Unassembled WGS sequence"/>
</dbReference>
<dbReference type="PANTHER" id="PTHR30329">
    <property type="entry name" value="STATOR ELEMENT OF FLAGELLAR MOTOR COMPLEX"/>
    <property type="match status" value="1"/>
</dbReference>
<proteinExistence type="predicted"/>
<evidence type="ECO:0000256" key="2">
    <source>
        <dbReference type="ARBA" id="ARBA00023136"/>
    </source>
</evidence>
<organism evidence="6 7">
    <name type="scientific">Mongoliitalea lutea</name>
    <dbReference type="NCBI Taxonomy" id="849756"/>
    <lineage>
        <taxon>Bacteria</taxon>
        <taxon>Pseudomonadati</taxon>
        <taxon>Bacteroidota</taxon>
        <taxon>Cytophagia</taxon>
        <taxon>Cytophagales</taxon>
        <taxon>Cyclobacteriaceae</taxon>
        <taxon>Mongoliitalea</taxon>
    </lineage>
</organism>
<dbReference type="InterPro" id="IPR006664">
    <property type="entry name" value="OMP_bac"/>
</dbReference>
<dbReference type="PRINTS" id="PR01021">
    <property type="entry name" value="OMPADOMAIN"/>
</dbReference>